<evidence type="ECO:0000313" key="4">
    <source>
        <dbReference type="Proteomes" id="UP001480595"/>
    </source>
</evidence>
<dbReference type="InterPro" id="IPR028356">
    <property type="entry name" value="UDPglc_DH_euk"/>
</dbReference>
<reference evidence="3 4" key="1">
    <citation type="submission" date="2023-01" db="EMBL/GenBank/DDBJ databases">
        <title>Analysis of 21 Apiospora genomes using comparative genomics revels a genus with tremendous synthesis potential of carbohydrate active enzymes and secondary metabolites.</title>
        <authorList>
            <person name="Sorensen T."/>
        </authorList>
    </citation>
    <scope>NUCLEOTIDE SEQUENCE [LARGE SCALE GENOMIC DNA]</scope>
    <source>
        <strain evidence="3 4">CBS 135458</strain>
    </source>
</reference>
<name>A0ABR1TAN2_9PEZI</name>
<proteinExistence type="predicted"/>
<dbReference type="SUPFAM" id="SSF51735">
    <property type="entry name" value="NAD(P)-binding Rossmann-fold domains"/>
    <property type="match status" value="1"/>
</dbReference>
<keyword evidence="4" id="KW-1185">Reference proteome</keyword>
<sequence length="252" mass="26308">MQAISAALGDTGEVAYLENAASTAPTTPEGSLSFSPILRAAADGALDIEYTSLAARANNMSLSSTQLDSRVPMVRNICCVGAGYVGGPTASVIAYQNPHIRVTVVDRDAQRIRRWNSKHLPIYEPGLGEIVRIARDGSRECAFHNEPDKLDGSDVGSDDTACSSECESQCEVHQAGVTVVAARQPNLFFSTQVSECIGEADILLVAVNTPTKSRGAGAGSATDMTSFEAVTGVVAQHARPGAIIGGEIDCPV</sequence>
<dbReference type="GeneID" id="92097829"/>
<accession>A0ABR1TAN2</accession>
<gene>
    <name evidence="3" type="ORF">PG994_013357</name>
</gene>
<evidence type="ECO:0000256" key="1">
    <source>
        <dbReference type="ARBA" id="ARBA00047473"/>
    </source>
</evidence>
<dbReference type="Gene3D" id="3.40.50.720">
    <property type="entry name" value="NAD(P)-binding Rossmann-like Domain"/>
    <property type="match status" value="1"/>
</dbReference>
<organism evidence="3 4">
    <name type="scientific">Apiospora phragmitis</name>
    <dbReference type="NCBI Taxonomy" id="2905665"/>
    <lineage>
        <taxon>Eukaryota</taxon>
        <taxon>Fungi</taxon>
        <taxon>Dikarya</taxon>
        <taxon>Ascomycota</taxon>
        <taxon>Pezizomycotina</taxon>
        <taxon>Sordariomycetes</taxon>
        <taxon>Xylariomycetidae</taxon>
        <taxon>Amphisphaeriales</taxon>
        <taxon>Apiosporaceae</taxon>
        <taxon>Apiospora</taxon>
    </lineage>
</organism>
<dbReference type="InterPro" id="IPR036291">
    <property type="entry name" value="NAD(P)-bd_dom_sf"/>
</dbReference>
<feature type="domain" description="UDP-glucose/GDP-mannose dehydrogenase N-terminal" evidence="2">
    <location>
        <begin position="174"/>
        <end position="244"/>
    </location>
</feature>
<dbReference type="RefSeq" id="XP_066709727.1">
    <property type="nucleotide sequence ID" value="XM_066864766.1"/>
</dbReference>
<dbReference type="Proteomes" id="UP001480595">
    <property type="component" value="Unassembled WGS sequence"/>
</dbReference>
<evidence type="ECO:0000259" key="2">
    <source>
        <dbReference type="Pfam" id="PF03721"/>
    </source>
</evidence>
<protein>
    <submittedName>
        <fullName evidence="3">Nucleotide sugar dehydrogenase</fullName>
    </submittedName>
</protein>
<dbReference type="PANTHER" id="PTHR11374">
    <property type="entry name" value="UDP-GLUCOSE DEHYDROGENASE/UDP-MANNAC DEHYDROGENASE"/>
    <property type="match status" value="1"/>
</dbReference>
<dbReference type="InterPro" id="IPR001732">
    <property type="entry name" value="UDP-Glc/GDP-Man_DH_N"/>
</dbReference>
<comment type="catalytic activity">
    <reaction evidence="1">
        <text>UDP-alpha-D-glucose + 2 NAD(+) + H2O = UDP-alpha-D-glucuronate + 2 NADH + 3 H(+)</text>
        <dbReference type="Rhea" id="RHEA:23596"/>
        <dbReference type="ChEBI" id="CHEBI:15377"/>
        <dbReference type="ChEBI" id="CHEBI:15378"/>
        <dbReference type="ChEBI" id="CHEBI:57540"/>
        <dbReference type="ChEBI" id="CHEBI:57945"/>
        <dbReference type="ChEBI" id="CHEBI:58052"/>
        <dbReference type="ChEBI" id="CHEBI:58885"/>
        <dbReference type="EC" id="1.1.1.22"/>
    </reaction>
</comment>
<comment type="caution">
    <text evidence="3">The sequence shown here is derived from an EMBL/GenBank/DDBJ whole genome shotgun (WGS) entry which is preliminary data.</text>
</comment>
<evidence type="ECO:0000313" key="3">
    <source>
        <dbReference type="EMBL" id="KAK8042874.1"/>
    </source>
</evidence>
<dbReference type="Pfam" id="PF03721">
    <property type="entry name" value="UDPG_MGDP_dh_N"/>
    <property type="match status" value="2"/>
</dbReference>
<dbReference type="EMBL" id="JAQQWL010000013">
    <property type="protein sequence ID" value="KAK8042874.1"/>
    <property type="molecule type" value="Genomic_DNA"/>
</dbReference>
<dbReference type="PANTHER" id="PTHR11374:SF3">
    <property type="entry name" value="UDP-GLUCOSE 6-DEHYDROGENASE"/>
    <property type="match status" value="1"/>
</dbReference>
<feature type="domain" description="UDP-glucose/GDP-mannose dehydrogenase N-terminal" evidence="2">
    <location>
        <begin position="76"/>
        <end position="154"/>
    </location>
</feature>